<proteinExistence type="predicted"/>
<dbReference type="AlphaFoldDB" id="A0A7H1Q3G7"/>
<name>A0A7H1Q3G7_9ACTN</name>
<organism evidence="1 2">
    <name type="scientific">Streptomyces griseofuscus</name>
    <dbReference type="NCBI Taxonomy" id="146922"/>
    <lineage>
        <taxon>Bacteria</taxon>
        <taxon>Bacillati</taxon>
        <taxon>Actinomycetota</taxon>
        <taxon>Actinomycetes</taxon>
        <taxon>Kitasatosporales</taxon>
        <taxon>Streptomycetaceae</taxon>
        <taxon>Streptomyces</taxon>
    </lineage>
</organism>
<dbReference type="RefSeq" id="WP_037653698.1">
    <property type="nucleotide sequence ID" value="NZ_CP051006.1"/>
</dbReference>
<protein>
    <submittedName>
        <fullName evidence="1">Uncharacterized protein</fullName>
    </submittedName>
</protein>
<accession>A0A7H1Q3G7</accession>
<dbReference type="GeneID" id="91464126"/>
<evidence type="ECO:0000313" key="2">
    <source>
        <dbReference type="Proteomes" id="UP000516422"/>
    </source>
</evidence>
<sequence>MTYEEGTFHEPFGPEYVRPKQADCPNCPCCSAALCERGRADVSRCEGHTSDETRPTVADCPCSAETTPGTMAWHMARIRAVTAAKMKPLDAAAENLLRTVATDQPVTDEAELLPQLTLRRYVELIGGQPRLTQFGRLYLDARVQQWAATAVTVVDVDKKTRMARVVLGRRSGESTVDVPMYQLANSSTGLGADELPGVTLHAYANTAAVHDADVVLLGVSNPRVPAPLYKPGGIVTVPAAPVGPEPAGGEG</sequence>
<gene>
    <name evidence="1" type="ORF">HEP81_04574</name>
</gene>
<dbReference type="Proteomes" id="UP000516422">
    <property type="component" value="Chromosome"/>
</dbReference>
<reference evidence="1 2" key="1">
    <citation type="submission" date="2020-04" db="EMBL/GenBank/DDBJ databases">
        <title>Characterization and engineering of Streptomyces griseofuscus DSM40191 as a potential heterologous host for expression of BGCs.</title>
        <authorList>
            <person name="Gren T."/>
            <person name="Whitford C.M."/>
            <person name="Mohite O.S."/>
            <person name="Joergensen T.S."/>
            <person name="Nielsen J.B."/>
            <person name="Lee S.Y."/>
            <person name="Weber T."/>
        </authorList>
    </citation>
    <scope>NUCLEOTIDE SEQUENCE [LARGE SCALE GENOMIC DNA]</scope>
    <source>
        <strain evidence="1 2">DSM 40191</strain>
    </source>
</reference>
<dbReference type="EMBL" id="CP051006">
    <property type="protein sequence ID" value="QNT94847.1"/>
    <property type="molecule type" value="Genomic_DNA"/>
</dbReference>
<dbReference type="KEGG" id="sgf:HEP81_04574"/>
<evidence type="ECO:0000313" key="1">
    <source>
        <dbReference type="EMBL" id="QNT94847.1"/>
    </source>
</evidence>